<proteinExistence type="inferred from homology"/>
<accession>A0A9J2PV28</accession>
<organism evidence="4 5">
    <name type="scientific">Ascaris lumbricoides</name>
    <name type="common">Giant roundworm</name>
    <dbReference type="NCBI Taxonomy" id="6252"/>
    <lineage>
        <taxon>Eukaryota</taxon>
        <taxon>Metazoa</taxon>
        <taxon>Ecdysozoa</taxon>
        <taxon>Nematoda</taxon>
        <taxon>Chromadorea</taxon>
        <taxon>Rhabditida</taxon>
        <taxon>Spirurina</taxon>
        <taxon>Ascaridomorpha</taxon>
        <taxon>Ascaridoidea</taxon>
        <taxon>Ascarididae</taxon>
        <taxon>Ascaris</taxon>
    </lineage>
</organism>
<dbReference type="GO" id="GO:0005634">
    <property type="term" value="C:nucleus"/>
    <property type="evidence" value="ECO:0007669"/>
    <property type="project" value="TreeGrafter"/>
</dbReference>
<dbReference type="PANTHER" id="PTHR24006:SF944">
    <property type="entry name" value="UBIQUITIN CARBOXYL-TERMINAL HYDROLASE"/>
    <property type="match status" value="1"/>
</dbReference>
<dbReference type="GO" id="GO:0005829">
    <property type="term" value="C:cytosol"/>
    <property type="evidence" value="ECO:0007669"/>
    <property type="project" value="TreeGrafter"/>
</dbReference>
<reference evidence="5" key="1">
    <citation type="submission" date="2023-03" db="UniProtKB">
        <authorList>
            <consortium name="WormBaseParasite"/>
        </authorList>
    </citation>
    <scope>IDENTIFICATION</scope>
</reference>
<dbReference type="InterPro" id="IPR038765">
    <property type="entry name" value="Papain-like_cys_pep_sf"/>
</dbReference>
<comment type="similarity">
    <text evidence="1">Belongs to the peptidase C19 family.</text>
</comment>
<dbReference type="PROSITE" id="PS00972">
    <property type="entry name" value="USP_1"/>
    <property type="match status" value="1"/>
</dbReference>
<dbReference type="GO" id="GO:0016579">
    <property type="term" value="P:protein deubiquitination"/>
    <property type="evidence" value="ECO:0007669"/>
    <property type="project" value="InterPro"/>
</dbReference>
<dbReference type="InterPro" id="IPR028889">
    <property type="entry name" value="USP"/>
</dbReference>
<dbReference type="InterPro" id="IPR050164">
    <property type="entry name" value="Peptidase_C19"/>
</dbReference>
<dbReference type="GO" id="GO:0004843">
    <property type="term" value="F:cysteine-type deubiquitinase activity"/>
    <property type="evidence" value="ECO:0007669"/>
    <property type="project" value="InterPro"/>
</dbReference>
<dbReference type="PROSITE" id="PS50235">
    <property type="entry name" value="USP_3"/>
    <property type="match status" value="1"/>
</dbReference>
<dbReference type="SUPFAM" id="SSF54001">
    <property type="entry name" value="Cysteine proteinases"/>
    <property type="match status" value="1"/>
</dbReference>
<sequence length="1095" mass="123474">MAAHYSRATLTDRPGDMVELSSNDARTSNKYNSFPANSIENKEEQDMINSFGLFRAIEESLKENQNIPGFSPIAQCDPENPHERSRSGLTPVGLKNMGNSCWFNVISQTLFHIAQFRQLLMNVDTVNLPARGSNPWTSEPSSSSEPTVTPQTLLLTLRRLFASLLASGRGYVDPSDVLSTISELNSTLNKAVPSIGVQQDATEMLLRLIEWLEQALKKYVNASDGMASPAPVESDQSMLPVNDEHWRRVTLLVILEKAMDDENVDPGVSELSQQTGLAASPSDEMAIDGPATVDSSPLPPTEHLPFNALFHGSHIEMRLSNDGSTTSSKLDNSVQMVNLDVSFDNLHDSLEAYHFADSPAKEVWFETLPAVIMFSLVRFSYKNGQTEKLHNKFHFPISFFMDRYMHRNREIVIEKKRHRTMLKERLDAVKAQLSRLQNFPIAEGTESVTDIIDAVLSFKSAFLDSRESNDGCGDHLQQAMDVCDAESSCLTEPFAACDISMPADVRVERTDNESSSEASRIRPVKISVPADDLVVFERVLRHVADEMERCVNELTSHANELRVNIESIFDTDGMRDEGYRLHSVIIHEGEANVGHYWAYIADYSTLDDEGSPTAWRKFNDKSVEPATWSQIEEDSFGSRRACSAYCLVYTRKKCERELFQQDSTASLKTLAELVDSLPEDLRADVALDNDAFAVEIAEWDKQRMTPPASNVGTRPIFDMDVMTSFSHKTPFNVQELSKKYYTQAYRYFGTLFIKRVLEKTEEDIAGSRIWEDDVSVAKLLDDVLKYYSTILASVHSGDTQLENLDRRLLLPEWMRMCSIPLSVIAQRVFMLRMLLCTEKPRMRVACSAKLHAIHGSMPIANFELINDELDDAHILYEIFWQAVAVLADITCKISKEASFDLKHLVPQTKLLCVAIRMLDKIVPYMKDGSVEARERVLFDVLVDYLLIYYAVKITQGLVDSVVRHSSEQKLDDNAVFLSREYKAIVLRIRRMKCDAGNNAVDFILKIWTQVLSGSKELFKVASFRQMILEATSQEDNVEMPAVPVNVAVQETVPDLFRIRSFMQKMGLRTRDDLLPLTSAVIGRQLIPNVKVASDS</sequence>
<dbReference type="Pfam" id="PF00443">
    <property type="entry name" value="UCH"/>
    <property type="match status" value="1"/>
</dbReference>
<protein>
    <submittedName>
        <fullName evidence="5">USP domain-containing protein</fullName>
    </submittedName>
</protein>
<dbReference type="AlphaFoldDB" id="A0A9J2PV28"/>
<dbReference type="PROSITE" id="PS00973">
    <property type="entry name" value="USP_2"/>
    <property type="match status" value="1"/>
</dbReference>
<evidence type="ECO:0000256" key="1">
    <source>
        <dbReference type="ARBA" id="ARBA00009085"/>
    </source>
</evidence>
<feature type="domain" description="USP" evidence="3">
    <location>
        <begin position="92"/>
        <end position="652"/>
    </location>
</feature>
<evidence type="ECO:0000256" key="2">
    <source>
        <dbReference type="SAM" id="MobiDB-lite"/>
    </source>
</evidence>
<dbReference type="Proteomes" id="UP000036681">
    <property type="component" value="Unplaced"/>
</dbReference>
<evidence type="ECO:0000313" key="5">
    <source>
        <dbReference type="WBParaSite" id="ALUE_0001396001-mRNA-1"/>
    </source>
</evidence>
<evidence type="ECO:0000259" key="3">
    <source>
        <dbReference type="PROSITE" id="PS50235"/>
    </source>
</evidence>
<dbReference type="PANTHER" id="PTHR24006">
    <property type="entry name" value="UBIQUITIN CARBOXYL-TERMINAL HYDROLASE"/>
    <property type="match status" value="1"/>
</dbReference>
<evidence type="ECO:0000313" key="4">
    <source>
        <dbReference type="Proteomes" id="UP000036681"/>
    </source>
</evidence>
<feature type="region of interest" description="Disordered" evidence="2">
    <location>
        <begin position="1"/>
        <end position="23"/>
    </location>
</feature>
<dbReference type="InterPro" id="IPR018200">
    <property type="entry name" value="USP_CS"/>
</dbReference>
<dbReference type="WBParaSite" id="ALUE_0001396001-mRNA-1">
    <property type="protein sequence ID" value="ALUE_0001396001-mRNA-1"/>
    <property type="gene ID" value="ALUE_0001396001"/>
</dbReference>
<keyword evidence="4" id="KW-1185">Reference proteome</keyword>
<dbReference type="InterPro" id="IPR001394">
    <property type="entry name" value="Peptidase_C19_UCH"/>
</dbReference>
<dbReference type="Gene3D" id="3.90.70.10">
    <property type="entry name" value="Cysteine proteinases"/>
    <property type="match status" value="1"/>
</dbReference>
<name>A0A9J2PV28_ASCLU</name>